<name>A0A371X308_9HYPH</name>
<organism evidence="2 3">
    <name type="scientific">Fulvimarina endophytica</name>
    <dbReference type="NCBI Taxonomy" id="2293836"/>
    <lineage>
        <taxon>Bacteria</taxon>
        <taxon>Pseudomonadati</taxon>
        <taxon>Pseudomonadota</taxon>
        <taxon>Alphaproteobacteria</taxon>
        <taxon>Hyphomicrobiales</taxon>
        <taxon>Aurantimonadaceae</taxon>
        <taxon>Fulvimarina</taxon>
    </lineage>
</organism>
<dbReference type="Proteomes" id="UP000264310">
    <property type="component" value="Unassembled WGS sequence"/>
</dbReference>
<dbReference type="InterPro" id="IPR010877">
    <property type="entry name" value="Phage_Mu_Gp46"/>
</dbReference>
<accession>A0A371X308</accession>
<keyword evidence="3" id="KW-1185">Reference proteome</keyword>
<protein>
    <submittedName>
        <fullName evidence="2">Uncharacterized protein</fullName>
    </submittedName>
</protein>
<comment type="caution">
    <text evidence="2">The sequence shown here is derived from an EMBL/GenBank/DDBJ whole genome shotgun (WGS) entry which is preliminary data.</text>
</comment>
<dbReference type="AlphaFoldDB" id="A0A371X308"/>
<evidence type="ECO:0000313" key="2">
    <source>
        <dbReference type="EMBL" id="RFC63596.1"/>
    </source>
</evidence>
<evidence type="ECO:0000313" key="3">
    <source>
        <dbReference type="Proteomes" id="UP000264310"/>
    </source>
</evidence>
<reference evidence="2 3" key="1">
    <citation type="submission" date="2018-08" db="EMBL/GenBank/DDBJ databases">
        <title>Fulvimarina sp. 85, whole genome shotgun sequence.</title>
        <authorList>
            <person name="Tuo L."/>
        </authorList>
    </citation>
    <scope>NUCLEOTIDE SEQUENCE [LARGE SCALE GENOMIC DNA]</scope>
    <source>
        <strain evidence="2 3">85</strain>
    </source>
</reference>
<feature type="region of interest" description="Disordered" evidence="1">
    <location>
        <begin position="52"/>
        <end position="73"/>
    </location>
</feature>
<proteinExistence type="predicted"/>
<dbReference type="RefSeq" id="WP_116683326.1">
    <property type="nucleotide sequence ID" value="NZ_QURL01000004.1"/>
</dbReference>
<dbReference type="OrthoDB" id="5677166at2"/>
<gene>
    <name evidence="2" type="ORF">DYI37_11360</name>
</gene>
<dbReference type="Pfam" id="PF07409">
    <property type="entry name" value="GP46"/>
    <property type="match status" value="1"/>
</dbReference>
<dbReference type="EMBL" id="QURL01000004">
    <property type="protein sequence ID" value="RFC63596.1"/>
    <property type="molecule type" value="Genomic_DNA"/>
</dbReference>
<sequence>MFLDIALRYDPQTRNCDLALGADMDLVIDETPATPMLLSVYLDRRAEPDDVLPQGRSPFLSPDTLNERRGSAGDALDPAGQLAGSHLWLHERDKQTEETRLLYAWRLAECLAWAGRELGSEAEIEVDWLRPNVLGWRAFIDGTTLSGSARFA</sequence>
<evidence type="ECO:0000256" key="1">
    <source>
        <dbReference type="SAM" id="MobiDB-lite"/>
    </source>
</evidence>